<dbReference type="Proteomes" id="UP000724874">
    <property type="component" value="Unassembled WGS sequence"/>
</dbReference>
<feature type="region of interest" description="Disordered" evidence="1">
    <location>
        <begin position="1"/>
        <end position="66"/>
    </location>
</feature>
<name>A0A9P5TGA6_GYMJU</name>
<accession>A0A9P5TGA6</accession>
<keyword evidence="3" id="KW-1185">Reference proteome</keyword>
<evidence type="ECO:0000313" key="2">
    <source>
        <dbReference type="EMBL" id="KAF8872708.1"/>
    </source>
</evidence>
<feature type="region of interest" description="Disordered" evidence="1">
    <location>
        <begin position="222"/>
        <end position="253"/>
    </location>
</feature>
<reference evidence="2" key="1">
    <citation type="submission" date="2020-11" db="EMBL/GenBank/DDBJ databases">
        <authorList>
            <consortium name="DOE Joint Genome Institute"/>
            <person name="Ahrendt S."/>
            <person name="Riley R."/>
            <person name="Andreopoulos W."/>
            <person name="LaButti K."/>
            <person name="Pangilinan J."/>
            <person name="Ruiz-duenas F.J."/>
            <person name="Barrasa J.M."/>
            <person name="Sanchez-Garcia M."/>
            <person name="Camarero S."/>
            <person name="Miyauchi S."/>
            <person name="Serrano A."/>
            <person name="Linde D."/>
            <person name="Babiker R."/>
            <person name="Drula E."/>
            <person name="Ayuso-Fernandez I."/>
            <person name="Pacheco R."/>
            <person name="Padilla G."/>
            <person name="Ferreira P."/>
            <person name="Barriuso J."/>
            <person name="Kellner H."/>
            <person name="Castanera R."/>
            <person name="Alfaro M."/>
            <person name="Ramirez L."/>
            <person name="Pisabarro A.G."/>
            <person name="Kuo A."/>
            <person name="Tritt A."/>
            <person name="Lipzen A."/>
            <person name="He G."/>
            <person name="Yan M."/>
            <person name="Ng V."/>
            <person name="Cullen D."/>
            <person name="Martin F."/>
            <person name="Rosso M.-N."/>
            <person name="Henrissat B."/>
            <person name="Hibbett D."/>
            <person name="Martinez A.T."/>
            <person name="Grigoriev I.V."/>
        </authorList>
    </citation>
    <scope>NUCLEOTIDE SEQUENCE</scope>
    <source>
        <strain evidence="2">AH 44721</strain>
    </source>
</reference>
<dbReference type="OrthoDB" id="2148946at2759"/>
<feature type="compositionally biased region" description="Polar residues" evidence="1">
    <location>
        <begin position="12"/>
        <end position="35"/>
    </location>
</feature>
<feature type="compositionally biased region" description="Polar residues" evidence="1">
    <location>
        <begin position="291"/>
        <end position="303"/>
    </location>
</feature>
<proteinExistence type="predicted"/>
<organism evidence="2 3">
    <name type="scientific">Gymnopilus junonius</name>
    <name type="common">Spectacular rustgill mushroom</name>
    <name type="synonym">Gymnopilus spectabilis subsp. junonius</name>
    <dbReference type="NCBI Taxonomy" id="109634"/>
    <lineage>
        <taxon>Eukaryota</taxon>
        <taxon>Fungi</taxon>
        <taxon>Dikarya</taxon>
        <taxon>Basidiomycota</taxon>
        <taxon>Agaricomycotina</taxon>
        <taxon>Agaricomycetes</taxon>
        <taxon>Agaricomycetidae</taxon>
        <taxon>Agaricales</taxon>
        <taxon>Agaricineae</taxon>
        <taxon>Hymenogastraceae</taxon>
        <taxon>Gymnopilus</taxon>
    </lineage>
</organism>
<protein>
    <submittedName>
        <fullName evidence="2">Uncharacterized protein</fullName>
    </submittedName>
</protein>
<gene>
    <name evidence="2" type="ORF">CPB84DRAFT_1854315</name>
</gene>
<dbReference type="AlphaFoldDB" id="A0A9P5TGA6"/>
<comment type="caution">
    <text evidence="2">The sequence shown here is derived from an EMBL/GenBank/DDBJ whole genome shotgun (WGS) entry which is preliminary data.</text>
</comment>
<sequence length="338" mass="37414">MDKFVYPMTPPNAASQPSGSLDRQDQLDPSESPLTSLVRRTSSRRTRWQMGAGHQAQEQFSGSSLQRDTYEHDVLSSQLDTLRRSSPLQGELEAQYAYAYQPAEYRPNSSSSYRSYYSQLSSYSSEQANFLHVQMADLNFDSQPSNGLTSPLLHSHFVRDSFATASSSDNYSNWDPEYSGREYRTSSSPTNEGDHGKSFAADTDMSWRGSSAGIILPASRNSAASNTTIHRPDDFAPNSNSQTSFEPRTSKLSPPSIVISAETIVQRQASASREGPGKALLVKPLLTPGFSTSIPHSEGQRATPQLPPDMKEQKIKVLERNIKRQRSRSPVAVKCRHA</sequence>
<feature type="compositionally biased region" description="Polar residues" evidence="1">
    <location>
        <begin position="237"/>
        <end position="253"/>
    </location>
</feature>
<feature type="region of interest" description="Disordered" evidence="1">
    <location>
        <begin position="291"/>
        <end position="310"/>
    </location>
</feature>
<feature type="region of interest" description="Disordered" evidence="1">
    <location>
        <begin position="165"/>
        <end position="204"/>
    </location>
</feature>
<dbReference type="EMBL" id="JADNYJ010000257">
    <property type="protein sequence ID" value="KAF8872708.1"/>
    <property type="molecule type" value="Genomic_DNA"/>
</dbReference>
<evidence type="ECO:0000256" key="1">
    <source>
        <dbReference type="SAM" id="MobiDB-lite"/>
    </source>
</evidence>
<feature type="compositionally biased region" description="Polar residues" evidence="1">
    <location>
        <begin position="56"/>
        <end position="66"/>
    </location>
</feature>
<evidence type="ECO:0000313" key="3">
    <source>
        <dbReference type="Proteomes" id="UP000724874"/>
    </source>
</evidence>